<name>X1LV72_9ZZZZ</name>
<dbReference type="AlphaFoldDB" id="X1LV72"/>
<gene>
    <name evidence="1" type="ORF">S06H3_15378</name>
</gene>
<accession>X1LV72</accession>
<comment type="caution">
    <text evidence="1">The sequence shown here is derived from an EMBL/GenBank/DDBJ whole genome shotgun (WGS) entry which is preliminary data.</text>
</comment>
<protein>
    <submittedName>
        <fullName evidence="1">Uncharacterized protein</fullName>
    </submittedName>
</protein>
<organism evidence="1">
    <name type="scientific">marine sediment metagenome</name>
    <dbReference type="NCBI Taxonomy" id="412755"/>
    <lineage>
        <taxon>unclassified sequences</taxon>
        <taxon>metagenomes</taxon>
        <taxon>ecological metagenomes</taxon>
    </lineage>
</organism>
<reference evidence="1" key="1">
    <citation type="journal article" date="2014" name="Front. Microbiol.">
        <title>High frequency of phylogenetically diverse reductive dehalogenase-homologous genes in deep subseafloor sedimentary metagenomes.</title>
        <authorList>
            <person name="Kawai M."/>
            <person name="Futagami T."/>
            <person name="Toyoda A."/>
            <person name="Takaki Y."/>
            <person name="Nishi S."/>
            <person name="Hori S."/>
            <person name="Arai W."/>
            <person name="Tsubouchi T."/>
            <person name="Morono Y."/>
            <person name="Uchiyama I."/>
            <person name="Ito T."/>
            <person name="Fujiyama A."/>
            <person name="Inagaki F."/>
            <person name="Takami H."/>
        </authorList>
    </citation>
    <scope>NUCLEOTIDE SEQUENCE</scope>
    <source>
        <strain evidence="1">Expedition CK06-06</strain>
    </source>
</reference>
<evidence type="ECO:0000313" key="1">
    <source>
        <dbReference type="EMBL" id="GAI09721.1"/>
    </source>
</evidence>
<sequence length="49" mass="5399">MSLDEKRCEDCTLETCPEECFNRHVGSVIALGKLCNSIDVKAVIVGDEK</sequence>
<proteinExistence type="predicted"/>
<dbReference type="EMBL" id="BARV01007567">
    <property type="protein sequence ID" value="GAI09721.1"/>
    <property type="molecule type" value="Genomic_DNA"/>
</dbReference>